<gene>
    <name evidence="10" type="ORF">LAZ67_7002324</name>
</gene>
<dbReference type="InterPro" id="IPR050951">
    <property type="entry name" value="Retrovirus_Pol_polyprotein"/>
</dbReference>
<dbReference type="Gene3D" id="3.30.70.270">
    <property type="match status" value="2"/>
</dbReference>
<dbReference type="Pfam" id="PF17921">
    <property type="entry name" value="Integrase_H2C2"/>
    <property type="match status" value="1"/>
</dbReference>
<feature type="compositionally biased region" description="Polar residues" evidence="8">
    <location>
        <begin position="128"/>
        <end position="137"/>
    </location>
</feature>
<protein>
    <recommendedName>
        <fullName evidence="1">RNA-directed DNA polymerase</fullName>
        <ecNumber evidence="1">2.7.7.49</ecNumber>
    </recommendedName>
</protein>
<dbReference type="Proteomes" id="UP001235939">
    <property type="component" value="Chromosome 07"/>
</dbReference>
<keyword evidence="2" id="KW-0808">Transferase</keyword>
<dbReference type="InterPro" id="IPR036397">
    <property type="entry name" value="RNaseH_sf"/>
</dbReference>
<dbReference type="CDD" id="cd00303">
    <property type="entry name" value="retropepsin_like"/>
    <property type="match status" value="1"/>
</dbReference>
<dbReference type="InterPro" id="IPR021109">
    <property type="entry name" value="Peptidase_aspartic_dom_sf"/>
</dbReference>
<proteinExistence type="predicted"/>
<keyword evidence="4" id="KW-0540">Nuclease</keyword>
<evidence type="ECO:0000256" key="2">
    <source>
        <dbReference type="ARBA" id="ARBA00022679"/>
    </source>
</evidence>
<keyword evidence="5" id="KW-0255">Endonuclease</keyword>
<evidence type="ECO:0000256" key="5">
    <source>
        <dbReference type="ARBA" id="ARBA00022759"/>
    </source>
</evidence>
<dbReference type="SUPFAM" id="SSF56672">
    <property type="entry name" value="DNA/RNA polymerases"/>
    <property type="match status" value="1"/>
</dbReference>
<name>A0ABY6KRQ4_9ARAC</name>
<keyword evidence="3" id="KW-0548">Nucleotidyltransferase</keyword>
<organism evidence="10 11">
    <name type="scientific">Cordylochernes scorpioides</name>
    <dbReference type="NCBI Taxonomy" id="51811"/>
    <lineage>
        <taxon>Eukaryota</taxon>
        <taxon>Metazoa</taxon>
        <taxon>Ecdysozoa</taxon>
        <taxon>Arthropoda</taxon>
        <taxon>Chelicerata</taxon>
        <taxon>Arachnida</taxon>
        <taxon>Pseudoscorpiones</taxon>
        <taxon>Cheliferoidea</taxon>
        <taxon>Chernetidae</taxon>
        <taxon>Cordylochernes</taxon>
    </lineage>
</organism>
<feature type="region of interest" description="Disordered" evidence="8">
    <location>
        <begin position="70"/>
        <end position="146"/>
    </location>
</feature>
<evidence type="ECO:0000259" key="9">
    <source>
        <dbReference type="PROSITE" id="PS50994"/>
    </source>
</evidence>
<accession>A0ABY6KRQ4</accession>
<evidence type="ECO:0000256" key="8">
    <source>
        <dbReference type="SAM" id="MobiDB-lite"/>
    </source>
</evidence>
<dbReference type="InterPro" id="IPR001584">
    <property type="entry name" value="Integrase_cat-core"/>
</dbReference>
<evidence type="ECO:0000256" key="4">
    <source>
        <dbReference type="ARBA" id="ARBA00022722"/>
    </source>
</evidence>
<dbReference type="SUPFAM" id="SSF53098">
    <property type="entry name" value="Ribonuclease H-like"/>
    <property type="match status" value="1"/>
</dbReference>
<dbReference type="Gene3D" id="2.40.70.10">
    <property type="entry name" value="Acid Proteases"/>
    <property type="match status" value="1"/>
</dbReference>
<dbReference type="InterPro" id="IPR012337">
    <property type="entry name" value="RNaseH-like_sf"/>
</dbReference>
<dbReference type="Gene3D" id="3.10.10.10">
    <property type="entry name" value="HIV Type 1 Reverse Transcriptase, subunit A, domain 1"/>
    <property type="match status" value="1"/>
</dbReference>
<dbReference type="EC" id="2.7.7.49" evidence="1"/>
<dbReference type="Gene3D" id="1.10.340.70">
    <property type="match status" value="1"/>
</dbReference>
<dbReference type="InterPro" id="IPR041588">
    <property type="entry name" value="Integrase_H2C2"/>
</dbReference>
<dbReference type="InterPro" id="IPR043128">
    <property type="entry name" value="Rev_trsase/Diguanyl_cyclase"/>
</dbReference>
<dbReference type="InterPro" id="IPR043502">
    <property type="entry name" value="DNA/RNA_pol_sf"/>
</dbReference>
<dbReference type="EMBL" id="CP092869">
    <property type="protein sequence ID" value="UYV70265.1"/>
    <property type="molecule type" value="Genomic_DNA"/>
</dbReference>
<feature type="domain" description="Integrase catalytic" evidence="9">
    <location>
        <begin position="994"/>
        <end position="1153"/>
    </location>
</feature>
<dbReference type="Pfam" id="PF17917">
    <property type="entry name" value="RT_RNaseH"/>
    <property type="match status" value="1"/>
</dbReference>
<keyword evidence="6" id="KW-0378">Hydrolase</keyword>
<dbReference type="PANTHER" id="PTHR37984:SF5">
    <property type="entry name" value="PROTEIN NYNRIN-LIKE"/>
    <property type="match status" value="1"/>
</dbReference>
<evidence type="ECO:0000256" key="6">
    <source>
        <dbReference type="ARBA" id="ARBA00022801"/>
    </source>
</evidence>
<dbReference type="Gene3D" id="3.30.420.10">
    <property type="entry name" value="Ribonuclease H-like superfamily/Ribonuclease H"/>
    <property type="match status" value="1"/>
</dbReference>
<dbReference type="PANTHER" id="PTHR37984">
    <property type="entry name" value="PROTEIN CBG26694"/>
    <property type="match status" value="1"/>
</dbReference>
<evidence type="ECO:0000256" key="7">
    <source>
        <dbReference type="ARBA" id="ARBA00022918"/>
    </source>
</evidence>
<evidence type="ECO:0000256" key="3">
    <source>
        <dbReference type="ARBA" id="ARBA00022695"/>
    </source>
</evidence>
<dbReference type="Pfam" id="PF00665">
    <property type="entry name" value="rve"/>
    <property type="match status" value="1"/>
</dbReference>
<dbReference type="InterPro" id="IPR019103">
    <property type="entry name" value="Peptidase_aspartic_DDI1-type"/>
</dbReference>
<evidence type="ECO:0000313" key="10">
    <source>
        <dbReference type="EMBL" id="UYV70265.1"/>
    </source>
</evidence>
<evidence type="ECO:0000313" key="11">
    <source>
        <dbReference type="Proteomes" id="UP001235939"/>
    </source>
</evidence>
<sequence length="1253" mass="143377">MDDAHVDAPDKLLRLPNCLTRQPLELFRTPVGHPELLPGEANPDRPLSGIQRSILRKILRHEACWTSRPGDILPGENRHGFTTGTPTRGDPRDADGGVAALRPAPGPRVTSLEPGRVVPTGTADPRAQRTNCTTPRGTTAHHVGPIPQHTPKNRCLGCIYSAVKLQGLEIWEKGLERKAIKEERSLADGLEWFADEILSNASIKKWDTVKLKLIQRFGYKVESPIVAASKRRLKREETVEDYFRDKIRLLNQTSLNNVEKLKMLTDGLPLDWKNYLVTAQAKDPSHWMQIAVEIEQNNNQIRQQQRSKTKVFNITTPTISKNCPYWCPICKKKGLYFKHWISDCKDYDPNYKDKLKHQATNITTDVKQTIADSLCIANTNFPYRFVNVEVLLNNIPVSSFIDTGSTISLMSCSLLKQHKLRLNVNDRIKIKQVDSFAYTLGSVEVFLKIHSKLVRCKLHVVKNFSYPLLIGLDVAGKFGLIIETKDKAVYVKGNECFYISPETHLPSVQQKELNQLLKENQALFSQHETDIGRIAVQHKIHTIEHPPISCRPYRRPLAEYDEIKRQVEELSKKGLIRESQSPWAFPVVLVSKKDGSQRMCIDYRKLNAITIDDKQPLPHIQDISTFKDHIELMNKIFDKLKENNIKLKLKKCSFAKQEIRYLGHIIGHNKIKPDPEKTKAINEFPQPKTVKQVRQFLGLAGYYRKFIPKFSEIADPLTSLTRKNKLFKWTTEVNKSFQELKSHLSTDPVLSTYDPSLPCKLYTDASKLGIGAILAQIGNDNQEHVISYYSRKLLPHQQNHSAFEMECFAVVQSVEYFEVYLENNTFEVITDHSALEWLFNVKKPKAKYLRWIIELSTKSMKIVHRSGSKQTHVDALSRSPVSLHISIPTLRLHQQKADLSFVKNSHIHRDLIMVKHNGVLKTVVPESFQEEILKEYHDNHSHPSINKTVRLITPFYWWPNAIKCIKYYVRSCKICQITKCSHKPFIGEYVAPNSDLKPLELISMDTIVLGSAANETKHKYIQVIIDHLTRFVWAFPTVTTSQAVIQCLDKINKTVPQIKCILTDNGKNFTSKEFNKFLNDHQVQHTYSTPYHPQSNGLCEKMNDTILTKLRTNLQENPRLKWSSLLAKIVKDYNSTPHDVTGFSPNFLLFGDCSIPEFSESPHFTIENARKKAIENSAKHREKWKARHDAKHPQSSFKVGDLVLRKIPSNDPTFKKSVRLFMFNRSLCGDGSGDPCTGIRQTSCPCRNGLYCS</sequence>
<dbReference type="InterPro" id="IPR041373">
    <property type="entry name" value="RT_RNaseH"/>
</dbReference>
<keyword evidence="11" id="KW-1185">Reference proteome</keyword>
<dbReference type="SUPFAM" id="SSF50630">
    <property type="entry name" value="Acid proteases"/>
    <property type="match status" value="1"/>
</dbReference>
<dbReference type="CDD" id="cd09274">
    <property type="entry name" value="RNase_HI_RT_Ty3"/>
    <property type="match status" value="1"/>
</dbReference>
<reference evidence="10 11" key="1">
    <citation type="submission" date="2022-01" db="EMBL/GenBank/DDBJ databases">
        <title>A chromosomal length assembly of Cordylochernes scorpioides.</title>
        <authorList>
            <person name="Zeh D."/>
            <person name="Zeh J."/>
        </authorList>
    </citation>
    <scope>NUCLEOTIDE SEQUENCE [LARGE SCALE GENOMIC DNA]</scope>
    <source>
        <strain evidence="10">IN4F17</strain>
        <tissue evidence="10">Whole Body</tissue>
    </source>
</reference>
<keyword evidence="7" id="KW-0695">RNA-directed DNA polymerase</keyword>
<dbReference type="PROSITE" id="PS50994">
    <property type="entry name" value="INTEGRASE"/>
    <property type="match status" value="1"/>
</dbReference>
<dbReference type="Pfam" id="PF09668">
    <property type="entry name" value="Asp_protease"/>
    <property type="match status" value="1"/>
</dbReference>
<evidence type="ECO:0000256" key="1">
    <source>
        <dbReference type="ARBA" id="ARBA00012493"/>
    </source>
</evidence>
<dbReference type="CDD" id="cd01647">
    <property type="entry name" value="RT_LTR"/>
    <property type="match status" value="1"/>
</dbReference>
<feature type="non-terminal residue" evidence="10">
    <location>
        <position position="1"/>
    </location>
</feature>